<feature type="transmembrane region" description="Helical" evidence="6">
    <location>
        <begin position="285"/>
        <end position="310"/>
    </location>
</feature>
<evidence type="ECO:0000256" key="4">
    <source>
        <dbReference type="ARBA" id="ARBA00022989"/>
    </source>
</evidence>
<dbReference type="PROSITE" id="PS50850">
    <property type="entry name" value="MFS"/>
    <property type="match status" value="1"/>
</dbReference>
<dbReference type="AlphaFoldDB" id="A0A3E2DCY5"/>
<dbReference type="PANTHER" id="PTHR43385">
    <property type="entry name" value="RIBOFLAVIN TRANSPORTER RIBJ"/>
    <property type="match status" value="1"/>
</dbReference>
<feature type="transmembrane region" description="Helical" evidence="6">
    <location>
        <begin position="351"/>
        <end position="372"/>
    </location>
</feature>
<dbReference type="InterPro" id="IPR052983">
    <property type="entry name" value="MFS_Riboflavin_Transporter"/>
</dbReference>
<dbReference type="InterPro" id="IPR011701">
    <property type="entry name" value="MFS"/>
</dbReference>
<keyword evidence="2" id="KW-0813">Transport</keyword>
<accession>A0A3E2DCY5</accession>
<dbReference type="SUPFAM" id="SSF103473">
    <property type="entry name" value="MFS general substrate transporter"/>
    <property type="match status" value="1"/>
</dbReference>
<dbReference type="EMBL" id="NOWI01000008">
    <property type="protein sequence ID" value="RFT43256.1"/>
    <property type="molecule type" value="Genomic_DNA"/>
</dbReference>
<keyword evidence="5 6" id="KW-0472">Membrane</keyword>
<feature type="transmembrane region" description="Helical" evidence="6">
    <location>
        <begin position="76"/>
        <end position="96"/>
    </location>
</feature>
<dbReference type="GO" id="GO:0005886">
    <property type="term" value="C:plasma membrane"/>
    <property type="evidence" value="ECO:0007669"/>
    <property type="project" value="UniProtKB-SubCell"/>
</dbReference>
<reference evidence="8 9" key="1">
    <citation type="submission" date="2017-07" db="EMBL/GenBank/DDBJ databases">
        <authorList>
            <person name="Sun Z.S."/>
            <person name="Albrecht U."/>
            <person name="Echele G."/>
            <person name="Lee C.C."/>
        </authorList>
    </citation>
    <scope>NUCLEOTIDE SEQUENCE [LARGE SCALE GENOMIC DNA]</scope>
    <source>
        <strain evidence="8 9">P16-029</strain>
    </source>
</reference>
<evidence type="ECO:0000256" key="5">
    <source>
        <dbReference type="ARBA" id="ARBA00023136"/>
    </source>
</evidence>
<dbReference type="Pfam" id="PF07690">
    <property type="entry name" value="MFS_1"/>
    <property type="match status" value="1"/>
</dbReference>
<dbReference type="InterPro" id="IPR020846">
    <property type="entry name" value="MFS_dom"/>
</dbReference>
<feature type="domain" description="Major facilitator superfamily (MFS) profile" evidence="7">
    <location>
        <begin position="1"/>
        <end position="377"/>
    </location>
</feature>
<dbReference type="Proteomes" id="UP000259211">
    <property type="component" value="Unassembled WGS sequence"/>
</dbReference>
<feature type="transmembrane region" description="Helical" evidence="6">
    <location>
        <begin position="108"/>
        <end position="131"/>
    </location>
</feature>
<feature type="transmembrane region" description="Helical" evidence="6">
    <location>
        <begin position="228"/>
        <end position="247"/>
    </location>
</feature>
<evidence type="ECO:0000259" key="7">
    <source>
        <dbReference type="PROSITE" id="PS50850"/>
    </source>
</evidence>
<evidence type="ECO:0000313" key="8">
    <source>
        <dbReference type="EMBL" id="RFT43256.1"/>
    </source>
</evidence>
<comment type="caution">
    <text evidence="8">The sequence shown here is derived from an EMBL/GenBank/DDBJ whole genome shotgun (WGS) entry which is preliminary data.</text>
</comment>
<feature type="transmembrane region" description="Helical" evidence="6">
    <location>
        <begin position="322"/>
        <end position="345"/>
    </location>
</feature>
<feature type="transmembrane region" description="Helical" evidence="6">
    <location>
        <begin position="22"/>
        <end position="40"/>
    </location>
</feature>
<feature type="transmembrane region" description="Helical" evidence="6">
    <location>
        <begin position="52"/>
        <end position="70"/>
    </location>
</feature>
<dbReference type="Gene3D" id="1.20.1250.20">
    <property type="entry name" value="MFS general substrate transporter like domains"/>
    <property type="match status" value="2"/>
</dbReference>
<dbReference type="InterPro" id="IPR036259">
    <property type="entry name" value="MFS_trans_sf"/>
</dbReference>
<comment type="subcellular location">
    <subcellularLocation>
        <location evidence="1">Cell membrane</location>
        <topology evidence="1">Multi-pass membrane protein</topology>
    </subcellularLocation>
</comment>
<keyword evidence="4 6" id="KW-1133">Transmembrane helix</keyword>
<evidence type="ECO:0000256" key="1">
    <source>
        <dbReference type="ARBA" id="ARBA00004651"/>
    </source>
</evidence>
<protein>
    <submittedName>
        <fullName evidence="8">MFS transporter</fullName>
    </submittedName>
</protein>
<dbReference type="GO" id="GO:0022857">
    <property type="term" value="F:transmembrane transporter activity"/>
    <property type="evidence" value="ECO:0007669"/>
    <property type="project" value="InterPro"/>
</dbReference>
<evidence type="ECO:0000256" key="2">
    <source>
        <dbReference type="ARBA" id="ARBA00022448"/>
    </source>
</evidence>
<proteinExistence type="predicted"/>
<dbReference type="PANTHER" id="PTHR43385:SF1">
    <property type="entry name" value="RIBOFLAVIN TRANSPORTER RIBJ"/>
    <property type="match status" value="1"/>
</dbReference>
<evidence type="ECO:0000256" key="6">
    <source>
        <dbReference type="SAM" id="Phobius"/>
    </source>
</evidence>
<keyword evidence="3 6" id="KW-0812">Transmembrane</keyword>
<dbReference type="RefSeq" id="WP_117189615.1">
    <property type="nucleotide sequence ID" value="NZ_NOWI01000008.1"/>
</dbReference>
<feature type="transmembrane region" description="Helical" evidence="6">
    <location>
        <begin position="259"/>
        <end position="279"/>
    </location>
</feature>
<organism evidence="8 9">
    <name type="scientific">Cutibacterium avidum</name>
    <dbReference type="NCBI Taxonomy" id="33010"/>
    <lineage>
        <taxon>Bacteria</taxon>
        <taxon>Bacillati</taxon>
        <taxon>Actinomycetota</taxon>
        <taxon>Actinomycetes</taxon>
        <taxon>Propionibacteriales</taxon>
        <taxon>Propionibacteriaceae</taxon>
        <taxon>Cutibacterium</taxon>
    </lineage>
</organism>
<gene>
    <name evidence="8" type="ORF">CHT91_10130</name>
</gene>
<feature type="transmembrane region" description="Helical" evidence="6">
    <location>
        <begin position="200"/>
        <end position="222"/>
    </location>
</feature>
<evidence type="ECO:0000256" key="3">
    <source>
        <dbReference type="ARBA" id="ARBA00022692"/>
    </source>
</evidence>
<sequence length="384" mass="40930">MFTLPPLFTSWWRSSTRASDASLGWVTTCAVLASGLLTYVAGIVRQQLGTRWMYVVATVLMMVSLAVVVVDSRSLPVAYMWALLSGASSAFTYSPSLTAVQEWFPRQLGLVTGLVNASFALPAAAAAPVVAAMLKHWGFTDTVVTLMIGVAVTQVLVIFLSTPHWLEKERRAGLAASREEISAPSATTAQAVRTPAFWQVWAIWFAGGGAAITMMTFAATYSAHLNDIGVRVSAVAAVTAFVSGNGLIRVINAMVLDRVGPTVIGAVTSLTLAMGYVLLGFVTSGWALIVVAFLAGVALGTIFTISPLLLTPLFGLKHFGPIFGLAFTAYGVFGAFAGPMLSSYLAQQLGYALVFIYLAVLMVWAFLSVLAVNRSRRRMTAHWV</sequence>
<name>A0A3E2DCY5_9ACTN</name>
<evidence type="ECO:0000313" key="9">
    <source>
        <dbReference type="Proteomes" id="UP000259211"/>
    </source>
</evidence>
<feature type="transmembrane region" description="Helical" evidence="6">
    <location>
        <begin position="143"/>
        <end position="161"/>
    </location>
</feature>